<accession>A0A4Z2FWI5</accession>
<sequence length="248" mass="27438">MGSCTSSSSSFDVSFRSPDRRKTTGFAFSSWVPADMARASSPRETRKLPVTLHRLQLPVTLHCLQAQCPFTGSSSPCPFTGSGPRVPSPAPGTMSLHRPQLPVSLHRLPMSLHRPQLPVSLHRPQLPLELQLLGPFGLFHQLDFHLQLRVPDLDFLFQLSEFLQQHVLRVQLIDSEEESSTCRMRTQPPLGSHELAPPQVELQRRCAAAPRSGGRAAGRREGRGAFLCRRPSTTMAVSLFNCGFAATR</sequence>
<dbReference type="EMBL" id="SRLO01000837">
    <property type="protein sequence ID" value="TNN45597.1"/>
    <property type="molecule type" value="Genomic_DNA"/>
</dbReference>
<dbReference type="Proteomes" id="UP000314294">
    <property type="component" value="Unassembled WGS sequence"/>
</dbReference>
<organism evidence="1 2">
    <name type="scientific">Liparis tanakae</name>
    <name type="common">Tanaka's snailfish</name>
    <dbReference type="NCBI Taxonomy" id="230148"/>
    <lineage>
        <taxon>Eukaryota</taxon>
        <taxon>Metazoa</taxon>
        <taxon>Chordata</taxon>
        <taxon>Craniata</taxon>
        <taxon>Vertebrata</taxon>
        <taxon>Euteleostomi</taxon>
        <taxon>Actinopterygii</taxon>
        <taxon>Neopterygii</taxon>
        <taxon>Teleostei</taxon>
        <taxon>Neoteleostei</taxon>
        <taxon>Acanthomorphata</taxon>
        <taxon>Eupercaria</taxon>
        <taxon>Perciformes</taxon>
        <taxon>Cottioidei</taxon>
        <taxon>Cottales</taxon>
        <taxon>Liparidae</taxon>
        <taxon>Liparis</taxon>
    </lineage>
</organism>
<proteinExistence type="predicted"/>
<keyword evidence="2" id="KW-1185">Reference proteome</keyword>
<protein>
    <submittedName>
        <fullName evidence="1">Uncharacterized protein</fullName>
    </submittedName>
</protein>
<evidence type="ECO:0000313" key="2">
    <source>
        <dbReference type="Proteomes" id="UP000314294"/>
    </source>
</evidence>
<evidence type="ECO:0000313" key="1">
    <source>
        <dbReference type="EMBL" id="TNN45597.1"/>
    </source>
</evidence>
<dbReference type="AlphaFoldDB" id="A0A4Z2FWI5"/>
<name>A0A4Z2FWI5_9TELE</name>
<reference evidence="1 2" key="1">
    <citation type="submission" date="2019-03" db="EMBL/GenBank/DDBJ databases">
        <title>First draft genome of Liparis tanakae, snailfish: a comprehensive survey of snailfish specific genes.</title>
        <authorList>
            <person name="Kim W."/>
            <person name="Song I."/>
            <person name="Jeong J.-H."/>
            <person name="Kim D."/>
            <person name="Kim S."/>
            <person name="Ryu S."/>
            <person name="Song J.Y."/>
            <person name="Lee S.K."/>
        </authorList>
    </citation>
    <scope>NUCLEOTIDE SEQUENCE [LARGE SCALE GENOMIC DNA]</scope>
    <source>
        <tissue evidence="1">Muscle</tissue>
    </source>
</reference>
<gene>
    <name evidence="1" type="ORF">EYF80_044211</name>
</gene>
<comment type="caution">
    <text evidence="1">The sequence shown here is derived from an EMBL/GenBank/DDBJ whole genome shotgun (WGS) entry which is preliminary data.</text>
</comment>